<dbReference type="AlphaFoldDB" id="A0A1G9IYE0"/>
<dbReference type="GO" id="GO:0005524">
    <property type="term" value="F:ATP binding"/>
    <property type="evidence" value="ECO:0007669"/>
    <property type="project" value="InterPro"/>
</dbReference>
<dbReference type="Pfam" id="PF13476">
    <property type="entry name" value="AAA_23"/>
    <property type="match status" value="1"/>
</dbReference>
<dbReference type="Gene3D" id="3.40.50.300">
    <property type="entry name" value="P-loop containing nucleotide triphosphate hydrolases"/>
    <property type="match status" value="2"/>
</dbReference>
<name>A0A1G9IYE0_9SPHI</name>
<dbReference type="Pfam" id="PF13304">
    <property type="entry name" value="AAA_21"/>
    <property type="match status" value="1"/>
</dbReference>
<gene>
    <name evidence="3" type="ORF">SAMN05421820_10192</name>
</gene>
<dbReference type="InterPro" id="IPR003959">
    <property type="entry name" value="ATPase_AAA_core"/>
</dbReference>
<dbReference type="PANTHER" id="PTHR43581">
    <property type="entry name" value="ATP/GTP PHOSPHATASE"/>
    <property type="match status" value="1"/>
</dbReference>
<evidence type="ECO:0000259" key="2">
    <source>
        <dbReference type="Pfam" id="PF13476"/>
    </source>
</evidence>
<evidence type="ECO:0000313" key="4">
    <source>
        <dbReference type="Proteomes" id="UP000183200"/>
    </source>
</evidence>
<feature type="domain" description="ATPase AAA-type core" evidence="1">
    <location>
        <begin position="249"/>
        <end position="368"/>
    </location>
</feature>
<dbReference type="GO" id="GO:0016887">
    <property type="term" value="F:ATP hydrolysis activity"/>
    <property type="evidence" value="ECO:0007669"/>
    <property type="project" value="InterPro"/>
</dbReference>
<dbReference type="SUPFAM" id="SSF52540">
    <property type="entry name" value="P-loop containing nucleoside triphosphate hydrolases"/>
    <property type="match status" value="1"/>
</dbReference>
<evidence type="ECO:0000259" key="1">
    <source>
        <dbReference type="Pfam" id="PF13304"/>
    </source>
</evidence>
<dbReference type="Proteomes" id="UP000183200">
    <property type="component" value="Unassembled WGS sequence"/>
</dbReference>
<sequence>MDTTTTNNYSFLKAGHFIGYKSIEVLDVNLKRGMNMIIGPNGSGKSNFLEVVVETLKSVGPNRKINFKHVDLVFCTKGSKDLVYEVTRNIPKSNHDIDYEEREILITQKLTFDNELIFDTDNDELNRNSFKRYRGRMAGKNLRNLISCFTEFSPTPLYLKFSIPESMPGIDRAGSITIPLGSEDDIWDTDLDSPFLWKAVYMVEHKVINAYYREYEESINQEALGEEEDRIRFDHFLIETIQADNLYDMLSMDEEIVDNLRKFSPIQNIRFNKNINVFRDERKIVVENLRLDFFVNNSWIPWSQMSDGTKRMFYIISEVTDKKEGFILIEEPELGIHPHQFNLIMQFLKEQSAYKQFLISTHSPKALDHLDPEELDKILIAKYVGGVGTVLNNLDEVQIEKAKAYMDEVGFLSDYWLMSDLEG</sequence>
<dbReference type="OrthoDB" id="747555at2"/>
<dbReference type="PANTHER" id="PTHR43581:SF4">
    <property type="entry name" value="ATP_GTP PHOSPHATASE"/>
    <property type="match status" value="1"/>
</dbReference>
<dbReference type="GO" id="GO:0006302">
    <property type="term" value="P:double-strand break repair"/>
    <property type="evidence" value="ECO:0007669"/>
    <property type="project" value="InterPro"/>
</dbReference>
<dbReference type="InterPro" id="IPR027417">
    <property type="entry name" value="P-loop_NTPase"/>
</dbReference>
<proteinExistence type="predicted"/>
<dbReference type="RefSeq" id="WP_074603949.1">
    <property type="nucleotide sequence ID" value="NZ_FNGY01000001.1"/>
</dbReference>
<feature type="domain" description="Rad50/SbcC-type AAA" evidence="2">
    <location>
        <begin position="19"/>
        <end position="122"/>
    </location>
</feature>
<dbReference type="EMBL" id="FNGY01000001">
    <property type="protein sequence ID" value="SDL30121.1"/>
    <property type="molecule type" value="Genomic_DNA"/>
</dbReference>
<reference evidence="4" key="1">
    <citation type="submission" date="2016-10" db="EMBL/GenBank/DDBJ databases">
        <authorList>
            <person name="Varghese N."/>
            <person name="Submissions S."/>
        </authorList>
    </citation>
    <scope>NUCLEOTIDE SEQUENCE [LARGE SCALE GENOMIC DNA]</scope>
    <source>
        <strain evidence="4">DSM 19110</strain>
    </source>
</reference>
<accession>A0A1G9IYE0</accession>
<protein>
    <submittedName>
        <fullName evidence="3">AAA domain-containing protein</fullName>
    </submittedName>
</protein>
<keyword evidence="4" id="KW-1185">Reference proteome</keyword>
<dbReference type="InterPro" id="IPR038729">
    <property type="entry name" value="Rad50/SbcC_AAA"/>
</dbReference>
<evidence type="ECO:0000313" key="3">
    <source>
        <dbReference type="EMBL" id="SDL30121.1"/>
    </source>
</evidence>
<dbReference type="InterPro" id="IPR051396">
    <property type="entry name" value="Bact_Antivir_Def_Nuclease"/>
</dbReference>
<organism evidence="3 4">
    <name type="scientific">Pedobacter steynii</name>
    <dbReference type="NCBI Taxonomy" id="430522"/>
    <lineage>
        <taxon>Bacteria</taxon>
        <taxon>Pseudomonadati</taxon>
        <taxon>Bacteroidota</taxon>
        <taxon>Sphingobacteriia</taxon>
        <taxon>Sphingobacteriales</taxon>
        <taxon>Sphingobacteriaceae</taxon>
        <taxon>Pedobacter</taxon>
    </lineage>
</organism>